<dbReference type="InterPro" id="IPR033132">
    <property type="entry name" value="GH_1_N_CS"/>
</dbReference>
<dbReference type="PRINTS" id="PR00131">
    <property type="entry name" value="GLHYDRLASE1"/>
</dbReference>
<evidence type="ECO:0000313" key="5">
    <source>
        <dbReference type="EMBL" id="KAG0555578.1"/>
    </source>
</evidence>
<dbReference type="PANTHER" id="PTHR10353:SF36">
    <property type="entry name" value="LP05116P"/>
    <property type="match status" value="1"/>
</dbReference>
<comment type="similarity">
    <text evidence="1 4">Belongs to the glycosyl hydrolase 1 family.</text>
</comment>
<evidence type="ECO:0000256" key="3">
    <source>
        <dbReference type="ARBA" id="ARBA00023295"/>
    </source>
</evidence>
<dbReference type="SUPFAM" id="SSF51445">
    <property type="entry name" value="(Trans)glycosidases"/>
    <property type="match status" value="1"/>
</dbReference>
<evidence type="ECO:0000256" key="2">
    <source>
        <dbReference type="ARBA" id="ARBA00022801"/>
    </source>
</evidence>
<sequence length="515" mass="58277">MSESDIYFKDILCVSVEMTISKRVWVVFIGILLASQQFVSAQELPTVERASFPKGFVFGAATAAYQYEGAAKEGGKGPSIWDTFTHRPGVIAGNTTGDVAVDQYHRYAEDVWLLKDLNMDAYRFSISWPRIFPKGVGEVNWEGVKYYDSLIDHLLELGLEPYITLYHWDMPQALEDSIGGWLSPDIVDAFTRYARFCFERWGPKVKHWITFNEIHSFAGAGYFTGEHAPGRCSPPKCAAGNSSTEPYIVSHHALLSHAYAVDMYRKEFKDSQNGVIGITADSSWYEPMDSNSTSDQQIAQEFLEGQLGWYLDPIFFGDYPASMRKGLGSNLPSFTAEEAALIKGSQDFVGINHYSSMYATRNETTGESIQTAYKDGVAIGGETPSPWLFVVPSGMRKLLGWTRERYNSPIMYVTENGRDEANKDESMPLADQLKDPERIQYYHDYMQNVLLAIQDGADIRGYFAWSLLDNFEWAVGTTVRFGIYYVDYKNDLARYPKDSAHWFQEILKKTTDSPK</sequence>
<protein>
    <recommendedName>
        <fullName evidence="7">Beta-glucosidase</fullName>
    </recommendedName>
</protein>
<evidence type="ECO:0008006" key="7">
    <source>
        <dbReference type="Google" id="ProtNLM"/>
    </source>
</evidence>
<evidence type="ECO:0000256" key="1">
    <source>
        <dbReference type="ARBA" id="ARBA00010838"/>
    </source>
</evidence>
<name>A0A8T0GCL6_CERPU</name>
<dbReference type="InterPro" id="IPR017853">
    <property type="entry name" value="GH"/>
</dbReference>
<dbReference type="AlphaFoldDB" id="A0A8T0GCL6"/>
<dbReference type="GO" id="GO:0005975">
    <property type="term" value="P:carbohydrate metabolic process"/>
    <property type="evidence" value="ECO:0007669"/>
    <property type="project" value="InterPro"/>
</dbReference>
<dbReference type="Pfam" id="PF00232">
    <property type="entry name" value="Glyco_hydro_1"/>
    <property type="match status" value="1"/>
</dbReference>
<dbReference type="Gene3D" id="3.20.20.80">
    <property type="entry name" value="Glycosidases"/>
    <property type="match status" value="1"/>
</dbReference>
<evidence type="ECO:0000313" key="6">
    <source>
        <dbReference type="Proteomes" id="UP000822688"/>
    </source>
</evidence>
<keyword evidence="6" id="KW-1185">Reference proteome</keyword>
<dbReference type="Proteomes" id="UP000822688">
    <property type="component" value="Chromosome 12"/>
</dbReference>
<keyword evidence="2" id="KW-0378">Hydrolase</keyword>
<comment type="caution">
    <text evidence="5">The sequence shown here is derived from an EMBL/GenBank/DDBJ whole genome shotgun (WGS) entry which is preliminary data.</text>
</comment>
<dbReference type="PANTHER" id="PTHR10353">
    <property type="entry name" value="GLYCOSYL HYDROLASE"/>
    <property type="match status" value="1"/>
</dbReference>
<keyword evidence="3" id="KW-0326">Glycosidase</keyword>
<dbReference type="PROSITE" id="PS00653">
    <property type="entry name" value="GLYCOSYL_HYDROL_F1_2"/>
    <property type="match status" value="1"/>
</dbReference>
<reference evidence="5" key="1">
    <citation type="submission" date="2020-06" db="EMBL/GenBank/DDBJ databases">
        <title>WGS assembly of Ceratodon purpureus strain R40.</title>
        <authorList>
            <person name="Carey S.B."/>
            <person name="Jenkins J."/>
            <person name="Shu S."/>
            <person name="Lovell J.T."/>
            <person name="Sreedasyam A."/>
            <person name="Maumus F."/>
            <person name="Tiley G.P."/>
            <person name="Fernandez-Pozo N."/>
            <person name="Barry K."/>
            <person name="Chen C."/>
            <person name="Wang M."/>
            <person name="Lipzen A."/>
            <person name="Daum C."/>
            <person name="Saski C.A."/>
            <person name="Payton A.C."/>
            <person name="Mcbreen J.C."/>
            <person name="Conrad R.E."/>
            <person name="Kollar L.M."/>
            <person name="Olsson S."/>
            <person name="Huttunen S."/>
            <person name="Landis J.B."/>
            <person name="Wickett N.J."/>
            <person name="Johnson M.G."/>
            <person name="Rensing S.A."/>
            <person name="Grimwood J."/>
            <person name="Schmutz J."/>
            <person name="Mcdaniel S.F."/>
        </authorList>
    </citation>
    <scope>NUCLEOTIDE SEQUENCE</scope>
    <source>
        <strain evidence="5">R40</strain>
    </source>
</reference>
<accession>A0A8T0GCL6</accession>
<dbReference type="GO" id="GO:0008422">
    <property type="term" value="F:beta-glucosidase activity"/>
    <property type="evidence" value="ECO:0007669"/>
    <property type="project" value="TreeGrafter"/>
</dbReference>
<organism evidence="5 6">
    <name type="scientific">Ceratodon purpureus</name>
    <name type="common">Fire moss</name>
    <name type="synonym">Dicranum purpureum</name>
    <dbReference type="NCBI Taxonomy" id="3225"/>
    <lineage>
        <taxon>Eukaryota</taxon>
        <taxon>Viridiplantae</taxon>
        <taxon>Streptophyta</taxon>
        <taxon>Embryophyta</taxon>
        <taxon>Bryophyta</taxon>
        <taxon>Bryophytina</taxon>
        <taxon>Bryopsida</taxon>
        <taxon>Dicranidae</taxon>
        <taxon>Pseudoditrichales</taxon>
        <taxon>Ditrichaceae</taxon>
        <taxon>Ceratodon</taxon>
    </lineage>
</organism>
<dbReference type="InterPro" id="IPR001360">
    <property type="entry name" value="Glyco_hydro_1"/>
</dbReference>
<evidence type="ECO:0000256" key="4">
    <source>
        <dbReference type="RuleBase" id="RU003690"/>
    </source>
</evidence>
<dbReference type="FunFam" id="3.20.20.80:FF:000246">
    <property type="entry name" value="Predicted protein"/>
    <property type="match status" value="1"/>
</dbReference>
<dbReference type="EMBL" id="CM026433">
    <property type="protein sequence ID" value="KAG0555578.1"/>
    <property type="molecule type" value="Genomic_DNA"/>
</dbReference>
<gene>
    <name evidence="5" type="ORF">KC19_12G179400</name>
</gene>
<proteinExistence type="inferred from homology"/>